<dbReference type="Proteomes" id="UP000030518">
    <property type="component" value="Unassembled WGS sequence"/>
</dbReference>
<dbReference type="Pfam" id="PF01963">
    <property type="entry name" value="TraB_PrgY_gumN"/>
    <property type="match status" value="1"/>
</dbReference>
<proteinExistence type="predicted"/>
<sequence>MWKYVRGDKTVWVVGDLGVVRKGTKFHGDAISRRVAESGAVLGRQGLVVGDNVGLFRAMTLYPAIRKVRFNAGDARLQDVLPADVLAHWIEVKMRYGRSDDLDRQRPMYAAFELYQAGLDAHGLSVEDDLQSLLRVAAKAHRVPVIDAHARLPIDDARKTVRSFDVPRDADIGCLSETMTRVDAWWPAAQALSDAWIAGDVAAARAARSVPPVRACWSTLTNGAIARSQGIDDLDGLVRYAWREGLRKAVREHAVVLATIPLGDALDGNGLARILADEGFQPEPTLED</sequence>
<dbReference type="EMBL" id="JRKJ01000002">
    <property type="protein sequence ID" value="KGQ20692.1"/>
    <property type="molecule type" value="Genomic_DNA"/>
</dbReference>
<accession>A0A0A2WPP2</accession>
<protein>
    <submittedName>
        <fullName evidence="1">GumN protein</fullName>
    </submittedName>
</protein>
<comment type="caution">
    <text evidence="1">The sequence shown here is derived from an EMBL/GenBank/DDBJ whole genome shotgun (WGS) entry which is preliminary data.</text>
</comment>
<name>A0A0A2WPP2_9GAMM</name>
<keyword evidence="2" id="KW-1185">Reference proteome</keyword>
<dbReference type="InterPro" id="IPR002816">
    <property type="entry name" value="TraB/PrgY/GumN_fam"/>
</dbReference>
<dbReference type="CDD" id="cd14788">
    <property type="entry name" value="GumN"/>
    <property type="match status" value="1"/>
</dbReference>
<dbReference type="PATRIC" id="fig|1300345.3.peg.531"/>
<evidence type="ECO:0000313" key="1">
    <source>
        <dbReference type="EMBL" id="KGQ20692.1"/>
    </source>
</evidence>
<reference evidence="1 2" key="1">
    <citation type="submission" date="2014-09" db="EMBL/GenBank/DDBJ databases">
        <title>Genome sequences of Lysobacter dokdonensis DS-58.</title>
        <authorList>
            <person name="Kim J.F."/>
            <person name="Kwak M.-J."/>
        </authorList>
    </citation>
    <scope>NUCLEOTIDE SEQUENCE [LARGE SCALE GENOMIC DNA]</scope>
    <source>
        <strain evidence="1 2">DS-58</strain>
    </source>
</reference>
<gene>
    <name evidence="1" type="ORF">LF41_1231</name>
</gene>
<dbReference type="AlphaFoldDB" id="A0A0A2WPP2"/>
<organism evidence="1 2">
    <name type="scientific">Lysobacter dokdonensis DS-58</name>
    <dbReference type="NCBI Taxonomy" id="1300345"/>
    <lineage>
        <taxon>Bacteria</taxon>
        <taxon>Pseudomonadati</taxon>
        <taxon>Pseudomonadota</taxon>
        <taxon>Gammaproteobacteria</taxon>
        <taxon>Lysobacterales</taxon>
        <taxon>Lysobacteraceae</taxon>
        <taxon>Noviluteimonas</taxon>
    </lineage>
</organism>
<dbReference type="eggNOG" id="COG3735">
    <property type="taxonomic scope" value="Bacteria"/>
</dbReference>
<evidence type="ECO:0000313" key="2">
    <source>
        <dbReference type="Proteomes" id="UP000030518"/>
    </source>
</evidence>